<dbReference type="PANTHER" id="PTHR31118:SF32">
    <property type="entry name" value="KYNURENINE FORMAMIDASE"/>
    <property type="match status" value="1"/>
</dbReference>
<proteinExistence type="predicted"/>
<organism evidence="1 2">
    <name type="scientific">Mycolicibacterium agri</name>
    <name type="common">Mycobacterium agri</name>
    <dbReference type="NCBI Taxonomy" id="36811"/>
    <lineage>
        <taxon>Bacteria</taxon>
        <taxon>Bacillati</taxon>
        <taxon>Actinomycetota</taxon>
        <taxon>Actinomycetes</taxon>
        <taxon>Mycobacteriales</taxon>
        <taxon>Mycobacteriaceae</taxon>
        <taxon>Mycolicibacterium</taxon>
    </lineage>
</organism>
<dbReference type="AlphaFoldDB" id="A0A2A7NFJ3"/>
<dbReference type="GO" id="GO:0019441">
    <property type="term" value="P:L-tryptophan catabolic process to kynurenine"/>
    <property type="evidence" value="ECO:0007669"/>
    <property type="project" value="InterPro"/>
</dbReference>
<sequence>MSQPLHTGMPKAAPLSDVRVEPVLRIKDGDALDTSELSMPSHAGTHVDAPSHAIDGGATIDEIPTDRFLGPAVVSAVRCEPGEVIGISHVLDGGPEPTAGDMLFLDTGWGARFFDDSYYDHPSLEPELAQWLVDKGVKLLAVDMITPDLAHARRSEGFDYPVHKILLGNDVLIAENLSDMSAFAGRRVFAYAFPLIVRGGDAGHARIVLSDEPVG</sequence>
<evidence type="ECO:0000313" key="2">
    <source>
        <dbReference type="Proteomes" id="UP000220914"/>
    </source>
</evidence>
<dbReference type="SUPFAM" id="SSF102198">
    <property type="entry name" value="Putative cyclase"/>
    <property type="match status" value="1"/>
</dbReference>
<dbReference type="Proteomes" id="UP000220914">
    <property type="component" value="Unassembled WGS sequence"/>
</dbReference>
<dbReference type="InterPro" id="IPR007325">
    <property type="entry name" value="KFase/CYL"/>
</dbReference>
<dbReference type="GO" id="GO:0004061">
    <property type="term" value="F:arylformamidase activity"/>
    <property type="evidence" value="ECO:0007669"/>
    <property type="project" value="InterPro"/>
</dbReference>
<dbReference type="Pfam" id="PF04199">
    <property type="entry name" value="Cyclase"/>
    <property type="match status" value="1"/>
</dbReference>
<reference evidence="1 2" key="1">
    <citation type="submission" date="2017-10" db="EMBL/GenBank/DDBJ databases">
        <title>The new phylogeny of genus Mycobacterium.</title>
        <authorList>
            <person name="Tortoli E."/>
            <person name="Trovato A."/>
            <person name="Cirillo D.M."/>
        </authorList>
    </citation>
    <scope>NUCLEOTIDE SEQUENCE [LARGE SCALE GENOMIC DNA]</scope>
    <source>
        <strain evidence="1 2">CCUG37673</strain>
    </source>
</reference>
<dbReference type="PANTHER" id="PTHR31118">
    <property type="entry name" value="CYCLASE-LIKE PROTEIN 2"/>
    <property type="match status" value="1"/>
</dbReference>
<gene>
    <name evidence="1" type="ORF">CQY20_01540</name>
</gene>
<protein>
    <recommendedName>
        <fullName evidence="3">Cyclase</fullName>
    </recommendedName>
</protein>
<evidence type="ECO:0008006" key="3">
    <source>
        <dbReference type="Google" id="ProtNLM"/>
    </source>
</evidence>
<comment type="caution">
    <text evidence="1">The sequence shown here is derived from an EMBL/GenBank/DDBJ whole genome shotgun (WGS) entry which is preliminary data.</text>
</comment>
<accession>A0A2A7NFJ3</accession>
<name>A0A2A7NFJ3_MYCAG</name>
<evidence type="ECO:0000313" key="1">
    <source>
        <dbReference type="EMBL" id="PEG42704.1"/>
    </source>
</evidence>
<keyword evidence="2" id="KW-1185">Reference proteome</keyword>
<dbReference type="Gene3D" id="3.50.30.50">
    <property type="entry name" value="Putative cyclase"/>
    <property type="match status" value="1"/>
</dbReference>
<dbReference type="InterPro" id="IPR037175">
    <property type="entry name" value="KFase_sf"/>
</dbReference>
<dbReference type="EMBL" id="PDCP01000002">
    <property type="protein sequence ID" value="PEG42704.1"/>
    <property type="molecule type" value="Genomic_DNA"/>
</dbReference>